<keyword evidence="1" id="KW-0732">Signal</keyword>
<comment type="caution">
    <text evidence="2">The sequence shown here is derived from an EMBL/GenBank/DDBJ whole genome shotgun (WGS) entry which is preliminary data.</text>
</comment>
<keyword evidence="3" id="KW-1185">Reference proteome</keyword>
<evidence type="ECO:0000256" key="1">
    <source>
        <dbReference type="SAM" id="SignalP"/>
    </source>
</evidence>
<gene>
    <name evidence="2" type="ORF">NX778_11075</name>
</gene>
<sequence length="183" mass="19711">MTRQTLAALLCAVALTACTSATVRKAEAEYQQSRVAYGAVVAVKPADIAGQCASMPHPSFAPVCNSPANYDQARVAVLNSTRMVSGWVFVPKDWKVRYGAIVKLDPYGTVVATELAAAQQRRGCEWKGYELDKVTGKDRLSIAEGVATGLLILPSLAVTLDDSFHEGGVECDGWSFRKLLHYS</sequence>
<accession>A0ABT2CXC1</accession>
<dbReference type="PROSITE" id="PS51257">
    <property type="entry name" value="PROKAR_LIPOPROTEIN"/>
    <property type="match status" value="1"/>
</dbReference>
<dbReference type="Proteomes" id="UP001204621">
    <property type="component" value="Unassembled WGS sequence"/>
</dbReference>
<feature type="signal peptide" evidence="1">
    <location>
        <begin position="1"/>
        <end position="19"/>
    </location>
</feature>
<protein>
    <recommendedName>
        <fullName evidence="4">Lipoprotein</fullName>
    </recommendedName>
</protein>
<evidence type="ECO:0008006" key="4">
    <source>
        <dbReference type="Google" id="ProtNLM"/>
    </source>
</evidence>
<reference evidence="2 3" key="1">
    <citation type="submission" date="2022-08" db="EMBL/GenBank/DDBJ databases">
        <title>Reclassification of Massilia species as members of the genera Telluria, Duganella, Pseudoduganella, Mokoshia gen. nov. and Zemynaea gen. nov. using orthogonal and non-orthogonal genome-based approaches.</title>
        <authorList>
            <person name="Bowman J.P."/>
        </authorList>
    </citation>
    <scope>NUCLEOTIDE SEQUENCE [LARGE SCALE GENOMIC DNA]</scope>
    <source>
        <strain evidence="2 3">JCM 31606</strain>
    </source>
</reference>
<evidence type="ECO:0000313" key="3">
    <source>
        <dbReference type="Proteomes" id="UP001204621"/>
    </source>
</evidence>
<name>A0ABT2CXC1_9BURK</name>
<feature type="chain" id="PRO_5047136204" description="Lipoprotein" evidence="1">
    <location>
        <begin position="20"/>
        <end position="183"/>
    </location>
</feature>
<dbReference type="RefSeq" id="WP_258811803.1">
    <property type="nucleotide sequence ID" value="NZ_JANUGU010000003.1"/>
</dbReference>
<evidence type="ECO:0000313" key="2">
    <source>
        <dbReference type="EMBL" id="MCS0658607.1"/>
    </source>
</evidence>
<proteinExistence type="predicted"/>
<dbReference type="EMBL" id="JANUGU010000003">
    <property type="protein sequence ID" value="MCS0658607.1"/>
    <property type="molecule type" value="Genomic_DNA"/>
</dbReference>
<organism evidence="2 3">
    <name type="scientific">Massilia terrae</name>
    <dbReference type="NCBI Taxonomy" id="1811224"/>
    <lineage>
        <taxon>Bacteria</taxon>
        <taxon>Pseudomonadati</taxon>
        <taxon>Pseudomonadota</taxon>
        <taxon>Betaproteobacteria</taxon>
        <taxon>Burkholderiales</taxon>
        <taxon>Oxalobacteraceae</taxon>
        <taxon>Telluria group</taxon>
        <taxon>Massilia</taxon>
    </lineage>
</organism>